<evidence type="ECO:0000256" key="1">
    <source>
        <dbReference type="ARBA" id="ARBA00006821"/>
    </source>
</evidence>
<comment type="similarity">
    <text evidence="1">Belongs to the glycosyl hydrolase 57 family.</text>
</comment>
<evidence type="ECO:0000313" key="4">
    <source>
        <dbReference type="EMBL" id="GAH74067.1"/>
    </source>
</evidence>
<keyword evidence="2" id="KW-0119">Carbohydrate metabolism</keyword>
<name>X1HX91_9ZZZZ</name>
<dbReference type="Pfam" id="PF03065">
    <property type="entry name" value="Glyco_hydro_57"/>
    <property type="match status" value="1"/>
</dbReference>
<proteinExistence type="inferred from homology"/>
<dbReference type="PANTHER" id="PTHR36306">
    <property type="entry name" value="ALPHA-AMYLASE-RELATED-RELATED"/>
    <property type="match status" value="1"/>
</dbReference>
<accession>X1HX91</accession>
<evidence type="ECO:0000256" key="2">
    <source>
        <dbReference type="ARBA" id="ARBA00023277"/>
    </source>
</evidence>
<sequence>LLNEDVNRKEFNNWEKNGFFPPELSISSKVAKFIRQSGYEWVIMSGLACPLEWPYEYIYSSPNGLKLFFRDDILSNKVAFNDITAKQFVEQLNTSFNENNENKQGNRYFITAMDSETFGHHIKKFERIFLSKTLELINDQDEIQLSFISELDKHFPIHKKKIIPRDSSWSTTHNDMKVNIPYPLWDHPDNTIHKLYWKIMKSLNNLMSLIGDLDTIRDWEVENYCNTARWFYDRGICSDSTWWANPDRGIWSPNLIYKGIELLMRSA</sequence>
<dbReference type="PANTHER" id="PTHR36306:SF3">
    <property type="entry name" value="GLYCOSIDE HYDROLASE FAMILY 57"/>
    <property type="match status" value="1"/>
</dbReference>
<dbReference type="InterPro" id="IPR004300">
    <property type="entry name" value="Glyco_hydro_57_N"/>
</dbReference>
<protein>
    <recommendedName>
        <fullName evidence="3">Glycoside hydrolase family 57 N-terminal domain-containing protein</fullName>
    </recommendedName>
</protein>
<evidence type="ECO:0000259" key="3">
    <source>
        <dbReference type="Pfam" id="PF03065"/>
    </source>
</evidence>
<dbReference type="AlphaFoldDB" id="X1HX91"/>
<dbReference type="EMBL" id="BARU01028743">
    <property type="protein sequence ID" value="GAH74067.1"/>
    <property type="molecule type" value="Genomic_DNA"/>
</dbReference>
<organism evidence="4">
    <name type="scientific">marine sediment metagenome</name>
    <dbReference type="NCBI Taxonomy" id="412755"/>
    <lineage>
        <taxon>unclassified sequences</taxon>
        <taxon>metagenomes</taxon>
        <taxon>ecological metagenomes</taxon>
    </lineage>
</organism>
<dbReference type="SUPFAM" id="SSF88713">
    <property type="entry name" value="Glycoside hydrolase/deacetylase"/>
    <property type="match status" value="1"/>
</dbReference>
<dbReference type="InterPro" id="IPR011330">
    <property type="entry name" value="Glyco_hydro/deAcase_b/a-brl"/>
</dbReference>
<feature type="non-terminal residue" evidence="4">
    <location>
        <position position="267"/>
    </location>
</feature>
<reference evidence="4" key="1">
    <citation type="journal article" date="2014" name="Front. Microbiol.">
        <title>High frequency of phylogenetically diverse reductive dehalogenase-homologous genes in deep subseafloor sedimentary metagenomes.</title>
        <authorList>
            <person name="Kawai M."/>
            <person name="Futagami T."/>
            <person name="Toyoda A."/>
            <person name="Takaki Y."/>
            <person name="Nishi S."/>
            <person name="Hori S."/>
            <person name="Arai W."/>
            <person name="Tsubouchi T."/>
            <person name="Morono Y."/>
            <person name="Uchiyama I."/>
            <person name="Ito T."/>
            <person name="Fujiyama A."/>
            <person name="Inagaki F."/>
            <person name="Takami H."/>
        </authorList>
    </citation>
    <scope>NUCLEOTIDE SEQUENCE</scope>
    <source>
        <strain evidence="4">Expedition CK06-06</strain>
    </source>
</reference>
<feature type="domain" description="Glycoside hydrolase family 57 N-terminal" evidence="3">
    <location>
        <begin position="17"/>
        <end position="153"/>
    </location>
</feature>
<dbReference type="InterPro" id="IPR052046">
    <property type="entry name" value="GH57_Enzymes"/>
</dbReference>
<comment type="caution">
    <text evidence="4">The sequence shown here is derived from an EMBL/GenBank/DDBJ whole genome shotgun (WGS) entry which is preliminary data.</text>
</comment>
<dbReference type="Gene3D" id="3.20.110.10">
    <property type="entry name" value="Glycoside hydrolase 38, N terminal domain"/>
    <property type="match status" value="2"/>
</dbReference>
<gene>
    <name evidence="4" type="ORF">S03H2_45835</name>
</gene>
<feature type="non-terminal residue" evidence="4">
    <location>
        <position position="1"/>
    </location>
</feature>
<dbReference type="GO" id="GO:0005975">
    <property type="term" value="P:carbohydrate metabolic process"/>
    <property type="evidence" value="ECO:0007669"/>
    <property type="project" value="InterPro"/>
</dbReference>
<dbReference type="GO" id="GO:0003824">
    <property type="term" value="F:catalytic activity"/>
    <property type="evidence" value="ECO:0007669"/>
    <property type="project" value="InterPro"/>
</dbReference>
<dbReference type="InterPro" id="IPR027291">
    <property type="entry name" value="Glyco_hydro_38_N_sf"/>
</dbReference>